<comment type="caution">
    <text evidence="3">The sequence shown here is derived from an EMBL/GenBank/DDBJ whole genome shotgun (WGS) entry which is preliminary data.</text>
</comment>
<dbReference type="InterPro" id="IPR001315">
    <property type="entry name" value="CARD"/>
</dbReference>
<name>A0AAN8JFR8_PATCE</name>
<feature type="domain" description="CARD" evidence="2">
    <location>
        <begin position="8"/>
        <end position="100"/>
    </location>
</feature>
<dbReference type="GO" id="GO:0002020">
    <property type="term" value="F:protease binding"/>
    <property type="evidence" value="ECO:0007669"/>
    <property type="project" value="InterPro"/>
</dbReference>
<evidence type="ECO:0000259" key="2">
    <source>
        <dbReference type="PROSITE" id="PS50209"/>
    </source>
</evidence>
<feature type="coiled-coil region" evidence="1">
    <location>
        <begin position="115"/>
        <end position="142"/>
    </location>
</feature>
<dbReference type="GO" id="GO:0070513">
    <property type="term" value="F:death domain binding"/>
    <property type="evidence" value="ECO:0007669"/>
    <property type="project" value="InterPro"/>
</dbReference>
<dbReference type="Pfam" id="PF00619">
    <property type="entry name" value="CARD"/>
    <property type="match status" value="1"/>
</dbReference>
<gene>
    <name evidence="3" type="ORF">SNE40_013802</name>
</gene>
<dbReference type="PANTHER" id="PTHR15034:SF5">
    <property type="entry name" value="DEATH DOMAIN-CONTAINING PROTEIN CRADD"/>
    <property type="match status" value="1"/>
</dbReference>
<proteinExistence type="predicted"/>
<dbReference type="SUPFAM" id="SSF47986">
    <property type="entry name" value="DEATH domain"/>
    <property type="match status" value="1"/>
</dbReference>
<dbReference type="PANTHER" id="PTHR15034">
    <property type="entry name" value="DEATH DOMAIN-CONTAINING PROTEIN CRADD"/>
    <property type="match status" value="1"/>
</dbReference>
<dbReference type="CDD" id="cd01671">
    <property type="entry name" value="CARD"/>
    <property type="match status" value="1"/>
</dbReference>
<sequence>MNKDRGRMPDEHDRIIQENYVYLLNNLDAKHLCPHLHQCGILSLDEMNEVMTVEEAKGRSQGVVKVLDFVRRAGSSAFRNFKQCLIESGYSSVADNLEDPTLNAKNSSHNVHEKIKWMERSINQHKEELQEVKDTLHAEISRRKSDEERDKPGRLLVPFTKLKLNKEKTQKQSNATKGNLKTKVKEFEKAAVGRRRSDERQTTEVIRSLKAENYSLKLWKSTRESGNRLNESRDNNVNMDTRVITLKARHILYSEPVTSLSVVRDITVLELESKLNTELHRRDVVIDEIERSGVGTMSLYRENKTYSLAEHCLVDDDIIHYLYK</sequence>
<dbReference type="PROSITE" id="PS50209">
    <property type="entry name" value="CARD"/>
    <property type="match status" value="1"/>
</dbReference>
<dbReference type="InterPro" id="IPR011029">
    <property type="entry name" value="DEATH-like_dom_sf"/>
</dbReference>
<accession>A0AAN8JFR8</accession>
<reference evidence="3 4" key="1">
    <citation type="submission" date="2024-01" db="EMBL/GenBank/DDBJ databases">
        <title>The genome of the rayed Mediterranean limpet Patella caerulea (Linnaeus, 1758).</title>
        <authorList>
            <person name="Anh-Thu Weber A."/>
            <person name="Halstead-Nussloch G."/>
        </authorList>
    </citation>
    <scope>NUCLEOTIDE SEQUENCE [LARGE SCALE GENOMIC DNA]</scope>
    <source>
        <strain evidence="3">AATW-2023a</strain>
        <tissue evidence="3">Whole specimen</tissue>
    </source>
</reference>
<evidence type="ECO:0000313" key="4">
    <source>
        <dbReference type="Proteomes" id="UP001347796"/>
    </source>
</evidence>
<protein>
    <recommendedName>
        <fullName evidence="2">CARD domain-containing protein</fullName>
    </recommendedName>
</protein>
<dbReference type="Gene3D" id="1.10.533.10">
    <property type="entry name" value="Death Domain, Fas"/>
    <property type="match status" value="1"/>
</dbReference>
<organism evidence="3 4">
    <name type="scientific">Patella caerulea</name>
    <name type="common">Rayed Mediterranean limpet</name>
    <dbReference type="NCBI Taxonomy" id="87958"/>
    <lineage>
        <taxon>Eukaryota</taxon>
        <taxon>Metazoa</taxon>
        <taxon>Spiralia</taxon>
        <taxon>Lophotrochozoa</taxon>
        <taxon>Mollusca</taxon>
        <taxon>Gastropoda</taxon>
        <taxon>Patellogastropoda</taxon>
        <taxon>Patelloidea</taxon>
        <taxon>Patellidae</taxon>
        <taxon>Patella</taxon>
    </lineage>
</organism>
<dbReference type="InterPro" id="IPR037939">
    <property type="entry name" value="CRADD"/>
</dbReference>
<dbReference type="GO" id="GO:0042981">
    <property type="term" value="P:regulation of apoptotic process"/>
    <property type="evidence" value="ECO:0007669"/>
    <property type="project" value="InterPro"/>
</dbReference>
<keyword evidence="1" id="KW-0175">Coiled coil</keyword>
<evidence type="ECO:0000256" key="1">
    <source>
        <dbReference type="SAM" id="Coils"/>
    </source>
</evidence>
<dbReference type="AlphaFoldDB" id="A0AAN8JFR8"/>
<evidence type="ECO:0000313" key="3">
    <source>
        <dbReference type="EMBL" id="KAK6175314.1"/>
    </source>
</evidence>
<keyword evidence="4" id="KW-1185">Reference proteome</keyword>
<dbReference type="Proteomes" id="UP001347796">
    <property type="component" value="Unassembled WGS sequence"/>
</dbReference>
<dbReference type="EMBL" id="JAZGQO010000010">
    <property type="protein sequence ID" value="KAK6175314.1"/>
    <property type="molecule type" value="Genomic_DNA"/>
</dbReference>